<dbReference type="EnsemblProtists" id="PYU1_T011447">
    <property type="protein sequence ID" value="PYU1_T011447"/>
    <property type="gene ID" value="PYU1_G011422"/>
</dbReference>
<dbReference type="EMBL" id="GL376571">
    <property type="status" value="NOT_ANNOTATED_CDS"/>
    <property type="molecule type" value="Genomic_DNA"/>
</dbReference>
<feature type="region of interest" description="Disordered" evidence="1">
    <location>
        <begin position="106"/>
        <end position="137"/>
    </location>
</feature>
<dbReference type="OMA" id="WFSRIVN"/>
<dbReference type="VEuPathDB" id="FungiDB:PYU1_G011422"/>
<evidence type="ECO:0000313" key="2">
    <source>
        <dbReference type="EnsemblProtists" id="PYU1_T011447"/>
    </source>
</evidence>
<dbReference type="eggNOG" id="ENOG502S53M">
    <property type="taxonomic scope" value="Eukaryota"/>
</dbReference>
<feature type="region of interest" description="Disordered" evidence="1">
    <location>
        <begin position="377"/>
        <end position="396"/>
    </location>
</feature>
<feature type="region of interest" description="Disordered" evidence="1">
    <location>
        <begin position="1161"/>
        <end position="1180"/>
    </location>
</feature>
<evidence type="ECO:0000313" key="3">
    <source>
        <dbReference type="Proteomes" id="UP000019132"/>
    </source>
</evidence>
<feature type="region of interest" description="Disordered" evidence="1">
    <location>
        <begin position="437"/>
        <end position="475"/>
    </location>
</feature>
<reference evidence="3" key="1">
    <citation type="journal article" date="2010" name="Genome Biol.">
        <title>Genome sequence of the necrotrophic plant pathogen Pythium ultimum reveals original pathogenicity mechanisms and effector repertoire.</title>
        <authorList>
            <person name="Levesque C.A."/>
            <person name="Brouwer H."/>
            <person name="Cano L."/>
            <person name="Hamilton J.P."/>
            <person name="Holt C."/>
            <person name="Huitema E."/>
            <person name="Raffaele S."/>
            <person name="Robideau G.P."/>
            <person name="Thines M."/>
            <person name="Win J."/>
            <person name="Zerillo M.M."/>
            <person name="Beakes G.W."/>
            <person name="Boore J.L."/>
            <person name="Busam D."/>
            <person name="Dumas B."/>
            <person name="Ferriera S."/>
            <person name="Fuerstenberg S.I."/>
            <person name="Gachon C.M."/>
            <person name="Gaulin E."/>
            <person name="Govers F."/>
            <person name="Grenville-Briggs L."/>
            <person name="Horner N."/>
            <person name="Hostetler J."/>
            <person name="Jiang R.H."/>
            <person name="Johnson J."/>
            <person name="Krajaejun T."/>
            <person name="Lin H."/>
            <person name="Meijer H.J."/>
            <person name="Moore B."/>
            <person name="Morris P."/>
            <person name="Phuntmart V."/>
            <person name="Puiu D."/>
            <person name="Shetty J."/>
            <person name="Stajich J.E."/>
            <person name="Tripathy S."/>
            <person name="Wawra S."/>
            <person name="van West P."/>
            <person name="Whitty B.R."/>
            <person name="Coutinho P.M."/>
            <person name="Henrissat B."/>
            <person name="Martin F."/>
            <person name="Thomas P.D."/>
            <person name="Tyler B.M."/>
            <person name="De Vries R.P."/>
            <person name="Kamoun S."/>
            <person name="Yandell M."/>
            <person name="Tisserat N."/>
            <person name="Buell C.R."/>
        </authorList>
    </citation>
    <scope>NUCLEOTIDE SEQUENCE</scope>
    <source>
        <strain evidence="3">DAOM:BR144</strain>
    </source>
</reference>
<evidence type="ECO:0000256" key="1">
    <source>
        <dbReference type="SAM" id="MobiDB-lite"/>
    </source>
</evidence>
<feature type="compositionally biased region" description="Basic residues" evidence="1">
    <location>
        <begin position="864"/>
        <end position="880"/>
    </location>
</feature>
<feature type="region of interest" description="Disordered" evidence="1">
    <location>
        <begin position="1381"/>
        <end position="1415"/>
    </location>
</feature>
<dbReference type="InParanoid" id="K3X2J8"/>
<reference evidence="3" key="2">
    <citation type="submission" date="2010-04" db="EMBL/GenBank/DDBJ databases">
        <authorList>
            <person name="Buell R."/>
            <person name="Hamilton J."/>
            <person name="Hostetler J."/>
        </authorList>
    </citation>
    <scope>NUCLEOTIDE SEQUENCE [LARGE SCALE GENOMIC DNA]</scope>
    <source>
        <strain evidence="3">DAOM:BR144</strain>
    </source>
</reference>
<organism evidence="2 3">
    <name type="scientific">Globisporangium ultimum (strain ATCC 200006 / CBS 805.95 / DAOM BR144)</name>
    <name type="common">Pythium ultimum</name>
    <dbReference type="NCBI Taxonomy" id="431595"/>
    <lineage>
        <taxon>Eukaryota</taxon>
        <taxon>Sar</taxon>
        <taxon>Stramenopiles</taxon>
        <taxon>Oomycota</taxon>
        <taxon>Peronosporomycetes</taxon>
        <taxon>Pythiales</taxon>
        <taxon>Pythiaceae</taxon>
        <taxon>Globisporangium</taxon>
    </lineage>
</organism>
<reference evidence="2" key="3">
    <citation type="submission" date="2015-02" db="UniProtKB">
        <authorList>
            <consortium name="EnsemblProtists"/>
        </authorList>
    </citation>
    <scope>IDENTIFICATION</scope>
    <source>
        <strain evidence="2">DAOM BR144</strain>
    </source>
</reference>
<feature type="compositionally biased region" description="Polar residues" evidence="1">
    <location>
        <begin position="106"/>
        <end position="119"/>
    </location>
</feature>
<sequence length="1538" mass="171654">MVTGSASDQDLLSSTSIAASTNEVGESSTAIREVKELQYIQEFLTEITERMGQLDHFVRSTFVCEINTLHGQIESLESDVSTLTQSNAQLQTEMADLREFYAQNTSFGDGSSSFPTSTSDTKRENQPECDDNSATRDSTRMAKLFPTLSAMNAPAASSDADLIQQLNEQCDEMARLLEMAKQEIQLCHHENDVQKSRLAEFSSALFKDQELAALRNQLLSEKKRVKNLESENVALRGSQLDQSMKIQSLLMNSVPSGNSSAAPSGYPQVAGNQSLEQDDSALVAQIRNMQRRGSAALGITTASSLAPFGPRMSTQAVSNPVTPGSIDSKERQEKQSPTSASSSPKRGNQSSDSMLAGGMGSTKSSWLHHMLGFSTNSMDATSRKRPPAGPSDLGAESNAFSLSRKKQFLSSLLVSETQRAAATMQSKVRRQGNVPTVLPPRATIVPDDQRARSAAKKKTRPSSAAGTAGKPQDPREDLHDMIIVCRQIVWSLYKRFLMAEEAMTLLAPRAQGLAMAHNSSKVSLTSVVFHFFLERTPSDDDAVRDAIQFIDCMHQVQDEAGDLRIFCEFLDGTRPRDQLCFYLWVLQVTEDTKIGIAYDAPLTVNGSSNNTNDAESASLPHICTLKATFLTRTIFRLFHFKALKCCQNASTSRKSAHSARASLVTVAMTTSSTSSRKDASVSPSSSPRRKDMSVSPSTSPRRRRKSRLSIEHEVTSALVSAPSGTRLLPPSQLKSLLDHAIICFRDAVVLNNGLPLTIEAFNSVLMQFAVAPAAEELSARLGPFFQPSGEEKKLSIDVFLVLTLEMYACQLDWRKKQLQSLFIILAKQCEAEELLRLQKFQEAAELAAATKGNRGTAKMDTKRKSTKSVRVKKHPTKKKKNRDEHNTNNKYLKGLTRKLLRQFLVQSGIVADILHVDIDALFVQLLEMTHQTAATIHFDELYDILAQLDWLGNRDFQVDATTSILNQQWNATGDDAKRTMIANLRDVWSTQARQSLVLCENDPNVFVRRHAKVLSSSIDHYLMAWPSANNMPHHSSSSSSQHFWHSLQSIRDFLSFAWRTIAKRTGEFQIQRRAPTATSAAPHWLLSEFYFVNRALCVISDFPGYGHGVAQDSILERISGVGDTPYPVSAASPAHGDCWWDLRRMELDDLWLSCTIGVSRSSNSLSPSKENQNGNQQHHRDELDSMMRELQHILLRFSFHISHLFATYANPRFLASGMSMQDWLLLARELRRTAGANFPDLSKAQEFFYQVYPLPQSREEDVSTQAERGQLHDVWISKSQFVALLVRIAFTTYQARVDAKQQQRDPLVVRAPRISARLRPPQIVAQFCHDVIVPTASQPRPRAQEVDFAHKLSCPLVCRVLLEHRSFLRLIFFFYAKQDDDNDDEKEGEGRDANTKQREPDGGAEDGASTRTTLTLHNPDIHGFQLRKTKRSSMNFDEFRAFLADMELLVSSNNGSKFAASDRSPAPLNLESAQVVFCSVMSPENSDTSQMEFEEFAAAIAALAVYRDPNPFCLWHSKIDRFVLELQRVVQRKELRFD</sequence>
<feature type="compositionally biased region" description="Polar residues" evidence="1">
    <location>
        <begin position="1161"/>
        <end position="1176"/>
    </location>
</feature>
<keyword evidence="3" id="KW-1185">Reference proteome</keyword>
<name>K3X2J8_GLOUD</name>
<dbReference type="HOGENOM" id="CLU_002293_0_0_1"/>
<accession>K3X2J8</accession>
<feature type="region of interest" description="Disordered" evidence="1">
    <location>
        <begin position="304"/>
        <end position="362"/>
    </location>
</feature>
<feature type="region of interest" description="Disordered" evidence="1">
    <location>
        <begin position="669"/>
        <end position="708"/>
    </location>
</feature>
<feature type="compositionally biased region" description="Polar residues" evidence="1">
    <location>
        <begin position="335"/>
        <end position="353"/>
    </location>
</feature>
<proteinExistence type="predicted"/>
<dbReference type="Proteomes" id="UP000019132">
    <property type="component" value="Unassembled WGS sequence"/>
</dbReference>
<protein>
    <submittedName>
        <fullName evidence="2">Uncharacterized protein</fullName>
    </submittedName>
</protein>
<feature type="compositionally biased region" description="Polar residues" evidence="1">
    <location>
        <begin position="312"/>
        <end position="322"/>
    </location>
</feature>
<feature type="region of interest" description="Disordered" evidence="1">
    <location>
        <begin position="851"/>
        <end position="888"/>
    </location>
</feature>
<feature type="compositionally biased region" description="Basic and acidic residues" evidence="1">
    <location>
        <begin position="1388"/>
        <end position="1401"/>
    </location>
</feature>